<dbReference type="SUPFAM" id="SSF48208">
    <property type="entry name" value="Six-hairpin glycosidases"/>
    <property type="match status" value="1"/>
</dbReference>
<evidence type="ECO:0000259" key="4">
    <source>
        <dbReference type="Pfam" id="PF22124"/>
    </source>
</evidence>
<evidence type="ECO:0000256" key="1">
    <source>
        <dbReference type="SAM" id="SignalP"/>
    </source>
</evidence>
<evidence type="ECO:0000259" key="3">
    <source>
        <dbReference type="Pfam" id="PF21307"/>
    </source>
</evidence>
<evidence type="ECO:0000313" key="5">
    <source>
        <dbReference type="EMBL" id="HIZ92101.1"/>
    </source>
</evidence>
<reference evidence="5" key="1">
    <citation type="journal article" date="2021" name="PeerJ">
        <title>Extensive microbial diversity within the chicken gut microbiome revealed by metagenomics and culture.</title>
        <authorList>
            <person name="Gilroy R."/>
            <person name="Ravi A."/>
            <person name="Getino M."/>
            <person name="Pursley I."/>
            <person name="Horton D.L."/>
            <person name="Alikhan N.F."/>
            <person name="Baker D."/>
            <person name="Gharbi K."/>
            <person name="Hall N."/>
            <person name="Watson M."/>
            <person name="Adriaenssens E.M."/>
            <person name="Foster-Nyarko E."/>
            <person name="Jarju S."/>
            <person name="Secka A."/>
            <person name="Antonio M."/>
            <person name="Oren A."/>
            <person name="Chaudhuri R.R."/>
            <person name="La Ragione R."/>
            <person name="Hildebrand F."/>
            <person name="Pallen M.J."/>
        </authorList>
    </citation>
    <scope>NUCLEOTIDE SEQUENCE</scope>
    <source>
        <strain evidence="5">CHK118-2852</strain>
    </source>
</reference>
<dbReference type="InterPro" id="IPR049053">
    <property type="entry name" value="AFCA-like_C"/>
</dbReference>
<dbReference type="Pfam" id="PF22124">
    <property type="entry name" value="Glyco_hydro_95_cat"/>
    <property type="match status" value="1"/>
</dbReference>
<keyword evidence="1" id="KW-0732">Signal</keyword>
<dbReference type="InterPro" id="IPR027414">
    <property type="entry name" value="GH95_N_dom"/>
</dbReference>
<dbReference type="InterPro" id="IPR008928">
    <property type="entry name" value="6-hairpin_glycosidase_sf"/>
</dbReference>
<proteinExistence type="predicted"/>
<dbReference type="PANTHER" id="PTHR31084">
    <property type="entry name" value="ALPHA-L-FUCOSIDASE 2"/>
    <property type="match status" value="1"/>
</dbReference>
<dbReference type="Proteomes" id="UP000824108">
    <property type="component" value="Unassembled WGS sequence"/>
</dbReference>
<reference evidence="5" key="2">
    <citation type="submission" date="2021-04" db="EMBL/GenBank/DDBJ databases">
        <authorList>
            <person name="Gilroy R."/>
        </authorList>
    </citation>
    <scope>NUCLEOTIDE SEQUENCE</scope>
    <source>
        <strain evidence="5">CHK118-2852</strain>
    </source>
</reference>
<dbReference type="InterPro" id="IPR016518">
    <property type="entry name" value="Alpha-L-fucosidase"/>
</dbReference>
<accession>A0A9D2GZM8</accession>
<gene>
    <name evidence="5" type="ORF">H9807_08300</name>
</gene>
<organism evidence="5 6">
    <name type="scientific">Candidatus Bacteroides merdavium</name>
    <dbReference type="NCBI Taxonomy" id="2838472"/>
    <lineage>
        <taxon>Bacteria</taxon>
        <taxon>Pseudomonadati</taxon>
        <taxon>Bacteroidota</taxon>
        <taxon>Bacteroidia</taxon>
        <taxon>Bacteroidales</taxon>
        <taxon>Bacteroidaceae</taxon>
        <taxon>Bacteroides</taxon>
    </lineage>
</organism>
<dbReference type="Gene3D" id="1.50.10.10">
    <property type="match status" value="1"/>
</dbReference>
<feature type="domain" description="Glycosyl hydrolase family 95 N-terminal" evidence="2">
    <location>
        <begin position="34"/>
        <end position="282"/>
    </location>
</feature>
<sequence length="810" mass="90593">MKNTLLRRSVQVLALACGCLYAGAVSAQNDNLVLHYNRPAEYFEEALVIGNGTMGAIIYGGTQRDVLSLNDLTLWTGEPDREVTTPDAYRAIPVIRELLDNEDYRGADREQRKVQGHYSENYQPLGQLTVTYLDEPAEITAYRRSLDIGNATARTQYLRGGKAQACDYFASAPDSVIVLRLTSAGEKGIRALLSFTSQLPHATSAAGNEMAVEGYAAYHSYPSYYKGVKEKHLYDPERGTRFRTLVRVLTQGGSVKSFPSGELKIEGVREALVLVANVTSFNGFDKDPAREGRDYRGLVERRMERAAAKTYDELRAAHVADYKHYFDRVKLDLGQTAPEIAALPTDEQLKLYTDKQQANPALEALYFQFGRYLLISSSRTPGVPANLQGLWNERILPPWSCNYTTNINLEENYWAAETANLSEMHRPLMDFIANLSRTGAETAKAYYGVDKGWCLGQNTDIWAMTCPVGLNVGDPSWACWTMGGAWLSTHIWERYQFTRDKEFLKQYYPVLKGAAEFCLGWLVEKDGKLITSPGTSPENKFVTPDGYVGATSYGCTSDLAMTRECLMDAAKAAATLKTDKDFQKQVERTLTRLLPYRVGANGNLQEWYHDWKDQDPQHRHQSHLFGLYPGHHLSVAATPDLAKACARTLEIKGDNTTGWSTGWRVNLYARLHDGKNAYHIYRRLLRLVSPDGYKGEDARRGGGTYPNLLDAHSPFQIDGNFGGCAGVIEMLMQSTESSISLLPALPEEWKDGRVEGICARGGFVVDMTWKDGRVTDLRITARTDGRTQLCFNGQKKRISLKAGESWEMKN</sequence>
<dbReference type="Pfam" id="PF14498">
    <property type="entry name" value="Glyco_hyd_65N_2"/>
    <property type="match status" value="1"/>
</dbReference>
<comment type="caution">
    <text evidence="5">The sequence shown here is derived from an EMBL/GenBank/DDBJ whole genome shotgun (WGS) entry which is preliminary data.</text>
</comment>
<dbReference type="PROSITE" id="PS51257">
    <property type="entry name" value="PROKAR_LIPOPROTEIN"/>
    <property type="match status" value="1"/>
</dbReference>
<dbReference type="InterPro" id="IPR012341">
    <property type="entry name" value="6hp_glycosidase-like_sf"/>
</dbReference>
<feature type="domain" description="Glycosyl hydrolase family 95 catalytic" evidence="4">
    <location>
        <begin position="310"/>
        <end position="731"/>
    </location>
</feature>
<name>A0A9D2GZM8_9BACE</name>
<dbReference type="InterPro" id="IPR054363">
    <property type="entry name" value="GH95_cat"/>
</dbReference>
<protein>
    <submittedName>
        <fullName evidence="5">Glycoside hydrolase N-terminal domain-containing protein</fullName>
    </submittedName>
</protein>
<feature type="domain" description="Alpha fucosidase A-like C-terminal" evidence="3">
    <location>
        <begin position="733"/>
        <end position="793"/>
    </location>
</feature>
<dbReference type="PANTHER" id="PTHR31084:SF0">
    <property type="entry name" value="ALPHA-L-FUCOSIDASE 2"/>
    <property type="match status" value="1"/>
</dbReference>
<dbReference type="Pfam" id="PF21307">
    <property type="entry name" value="Glyco_hydro_95_C"/>
    <property type="match status" value="1"/>
</dbReference>
<dbReference type="AlphaFoldDB" id="A0A9D2GZM8"/>
<dbReference type="GO" id="GO:0004560">
    <property type="term" value="F:alpha-L-fucosidase activity"/>
    <property type="evidence" value="ECO:0007669"/>
    <property type="project" value="InterPro"/>
</dbReference>
<keyword evidence="5" id="KW-0378">Hydrolase</keyword>
<evidence type="ECO:0000259" key="2">
    <source>
        <dbReference type="Pfam" id="PF14498"/>
    </source>
</evidence>
<dbReference type="GO" id="GO:0005975">
    <property type="term" value="P:carbohydrate metabolic process"/>
    <property type="evidence" value="ECO:0007669"/>
    <property type="project" value="InterPro"/>
</dbReference>
<dbReference type="PIRSF" id="PIRSF007663">
    <property type="entry name" value="UCP007663"/>
    <property type="match status" value="1"/>
</dbReference>
<evidence type="ECO:0000313" key="6">
    <source>
        <dbReference type="Proteomes" id="UP000824108"/>
    </source>
</evidence>
<feature type="chain" id="PRO_5038350767" evidence="1">
    <location>
        <begin position="28"/>
        <end position="810"/>
    </location>
</feature>
<dbReference type="EMBL" id="DXAV01000068">
    <property type="protein sequence ID" value="HIZ92101.1"/>
    <property type="molecule type" value="Genomic_DNA"/>
</dbReference>
<feature type="signal peptide" evidence="1">
    <location>
        <begin position="1"/>
        <end position="27"/>
    </location>
</feature>